<keyword evidence="2" id="KW-1185">Reference proteome</keyword>
<proteinExistence type="predicted"/>
<dbReference type="Proteomes" id="UP000180280">
    <property type="component" value="Unassembled WGS sequence"/>
</dbReference>
<organism evidence="1 2">
    <name type="scientific">Chromobacterium sphagni</name>
    <dbReference type="NCBI Taxonomy" id="1903179"/>
    <lineage>
        <taxon>Bacteria</taxon>
        <taxon>Pseudomonadati</taxon>
        <taxon>Pseudomonadota</taxon>
        <taxon>Betaproteobacteria</taxon>
        <taxon>Neisseriales</taxon>
        <taxon>Chromobacteriaceae</taxon>
        <taxon>Chromobacterium</taxon>
    </lineage>
</organism>
<name>A0ABX3CAJ7_9NEIS</name>
<reference evidence="1 2" key="1">
    <citation type="submission" date="2016-09" db="EMBL/GenBank/DDBJ databases">
        <title>Chromobacterium muskegensis sp. nov., an insecticidal bacterium isolated from Sphagnum bogs.</title>
        <authorList>
            <person name="Sparks M.E."/>
            <person name="Blackburn M.B."/>
            <person name="Gundersen-Rindal D.E."/>
            <person name="Mitchell A."/>
            <person name="Farrar R."/>
            <person name="Kuhar D."/>
        </authorList>
    </citation>
    <scope>NUCLEOTIDE SEQUENCE [LARGE SCALE GENOMIC DNA]</scope>
    <source>
        <strain evidence="1 2">14B-1</strain>
    </source>
</reference>
<evidence type="ECO:0000313" key="1">
    <source>
        <dbReference type="EMBL" id="OHX19169.1"/>
    </source>
</evidence>
<comment type="caution">
    <text evidence="1">The sequence shown here is derived from an EMBL/GenBank/DDBJ whole genome shotgun (WGS) entry which is preliminary data.</text>
</comment>
<sequence>MNEMTQLKSMIDSLKKRRMGFKKQLDDFKALQGEIAALEARAESDPVARGKLKKLEVMMKSGGEQLHQQIVSKVAMAEKTFSQLGKQLKQLAPEDDA</sequence>
<feature type="non-terminal residue" evidence="1">
    <location>
        <position position="97"/>
    </location>
</feature>
<dbReference type="EMBL" id="MKCT01000044">
    <property type="protein sequence ID" value="OHX19169.1"/>
    <property type="molecule type" value="Genomic_DNA"/>
</dbReference>
<accession>A0ABX3CAJ7</accession>
<protein>
    <submittedName>
        <fullName evidence="1">Uncharacterized protein</fullName>
    </submittedName>
</protein>
<evidence type="ECO:0000313" key="2">
    <source>
        <dbReference type="Proteomes" id="UP000180280"/>
    </source>
</evidence>
<gene>
    <name evidence="1" type="ORF">BI344_19115</name>
</gene>